<evidence type="ECO:0000313" key="1">
    <source>
        <dbReference type="EMBL" id="WYD57090.1"/>
    </source>
</evidence>
<sequence length="40" mass="4660">MFDGKNEHMVAQIMVNTIYTTENTIIYSCTCDRNVKNTIF</sequence>
<reference evidence="1" key="1">
    <citation type="submission" date="2023-10" db="EMBL/GenBank/DDBJ databases">
        <authorList>
            <person name="Wang Q."/>
        </authorList>
    </citation>
    <scope>NUCLEOTIDE SEQUENCE</scope>
    <source>
        <strain evidence="1">BJZYA2014</strain>
    </source>
</reference>
<name>A0AAN0LPE4_9BACU</name>
<organism evidence="1">
    <name type="scientific">Nesodiprion zhejiangensis nucleopolyhedrovirus</name>
    <dbReference type="NCBI Taxonomy" id="3135970"/>
    <lineage>
        <taxon>Viruses</taxon>
        <taxon>Viruses incertae sedis</taxon>
        <taxon>Naldaviricetes</taxon>
        <taxon>Lefavirales</taxon>
        <taxon>Baculoviridae</taxon>
    </lineage>
</organism>
<protein>
    <submittedName>
        <fullName evidence="1">Uncharacterized protein</fullName>
    </submittedName>
</protein>
<accession>A0AAN0LPE4</accession>
<proteinExistence type="predicted"/>
<gene>
    <name evidence="1" type="ORF">NezhNPV_ORF45</name>
</gene>
<dbReference type="EMBL" id="OR723730">
    <property type="protein sequence ID" value="WYD57090.1"/>
    <property type="molecule type" value="Genomic_DNA"/>
</dbReference>